<reference evidence="1" key="1">
    <citation type="submission" date="2022-01" db="EMBL/GenBank/DDBJ databases">
        <title>Draft genome sequence of Sabulilitoribacter arenilitoris KCTC 52401.</title>
        <authorList>
            <person name="Oh J.-S."/>
        </authorList>
    </citation>
    <scope>NUCLEOTIDE SEQUENCE</scope>
    <source>
        <strain evidence="1">HMF6543</strain>
    </source>
</reference>
<organism evidence="1 2">
    <name type="scientific">Wocania arenilitoris</name>
    <dbReference type="NCBI Taxonomy" id="2044858"/>
    <lineage>
        <taxon>Bacteria</taxon>
        <taxon>Pseudomonadati</taxon>
        <taxon>Bacteroidota</taxon>
        <taxon>Flavobacteriia</taxon>
        <taxon>Flavobacteriales</taxon>
        <taxon>Flavobacteriaceae</taxon>
        <taxon>Wocania</taxon>
    </lineage>
</organism>
<dbReference type="SUPFAM" id="SSF48208">
    <property type="entry name" value="Six-hairpin glycosidases"/>
    <property type="match status" value="1"/>
</dbReference>
<dbReference type="Proteomes" id="UP001199795">
    <property type="component" value="Unassembled WGS sequence"/>
</dbReference>
<evidence type="ECO:0000313" key="1">
    <source>
        <dbReference type="EMBL" id="MCF7568769.1"/>
    </source>
</evidence>
<gene>
    <name evidence="1" type="ORF">L3X37_10385</name>
</gene>
<dbReference type="GO" id="GO:0005975">
    <property type="term" value="P:carbohydrate metabolic process"/>
    <property type="evidence" value="ECO:0007669"/>
    <property type="project" value="InterPro"/>
</dbReference>
<dbReference type="AlphaFoldDB" id="A0AAE3ERA9"/>
<comment type="caution">
    <text evidence="1">The sequence shown here is derived from an EMBL/GenBank/DDBJ whole genome shotgun (WGS) entry which is preliminary data.</text>
</comment>
<dbReference type="InterPro" id="IPR008928">
    <property type="entry name" value="6-hairpin_glycosidase_sf"/>
</dbReference>
<sequence>MTKNIKLENKLITKMRKVYGLIIFLFLCVLSISCKEAVADKDDVTNIIGKNRVIVICDENNDLYQLVKTREQVCQRYDDITEALESSPGNETLLVLANDYPVKKTILPVDFYTKAKEKNLKVFVEFPDRLPSGETGEIKSTKKERIVVTSTFLGKAHNLSIVDAGLYSYVNVPNRECHLKGAKVAGFKDAIYGLEDTPNFPILFEDNGVLISTTKLSDFVKSRYTPYDNYRNVLGGILSILSIGMEKEDIKWKPLVKPAYGPEDALTVNAYQNAIDRGAAWYEKSRFLIHPEWKDAWKQIDIQKLPVGPPMDLSLPSGDGSLGIMEGHYSWINPDGSQQYRYWLRADCVAESAMTYAIANDIKGNPQYQDVATNLMNFLFNTNTFQTASSKDPAKSSYGLIGWADTHPNRYYGDDNARVILGSILASMTLENSRWDDQITELILANFRTSGKKGFRTNRLEGDDINELSWQVLMERDLENVAPHFESWLWATYLWLYDKTGYQPLLDKAKIGIKITMDNYSENWLWTNGLQQERARMILPLSWLVRAEDTPQNRVWLKQMCDDLLINQVACGALQEELGIGGNGKYGAPKSNDHYGSTEAPLIQTNGEPVADMLYTTNFAFFALNEAAQATQDPKYLAAVDKLADFLVRIQSTTDGRADLDGCWFRAFDYENWEYYGSNADHGWGAWGTLTGWTQSFITTTLALKLKETSFWDITKETSIGSNMDEIWSQMLPGVAH</sequence>
<keyword evidence="2" id="KW-1185">Reference proteome</keyword>
<dbReference type="EMBL" id="JAKKDU010000011">
    <property type="protein sequence ID" value="MCF7568769.1"/>
    <property type="molecule type" value="Genomic_DNA"/>
</dbReference>
<protein>
    <submittedName>
        <fullName evidence="1">Uncharacterized protein</fullName>
    </submittedName>
</protein>
<evidence type="ECO:0000313" key="2">
    <source>
        <dbReference type="Proteomes" id="UP001199795"/>
    </source>
</evidence>
<accession>A0AAE3ERA9</accession>
<dbReference type="PROSITE" id="PS51257">
    <property type="entry name" value="PROKAR_LIPOPROTEIN"/>
    <property type="match status" value="1"/>
</dbReference>
<dbReference type="RefSeq" id="WP_237240107.1">
    <property type="nucleotide sequence ID" value="NZ_JAKKDU010000011.1"/>
</dbReference>
<proteinExistence type="predicted"/>
<name>A0AAE3ERA9_9FLAO</name>